<dbReference type="SMART" id="SM00051">
    <property type="entry name" value="DSL"/>
    <property type="match status" value="1"/>
</dbReference>
<dbReference type="Gene3D" id="2.10.25.10">
    <property type="entry name" value="Laminin"/>
    <property type="match status" value="8"/>
</dbReference>
<evidence type="ECO:0000256" key="8">
    <source>
        <dbReference type="ARBA" id="ARBA00022843"/>
    </source>
</evidence>
<keyword evidence="2" id="KW-0217">Developmental protein</keyword>
<dbReference type="PROSITE" id="PS50026">
    <property type="entry name" value="EGF_3"/>
    <property type="match status" value="7"/>
</dbReference>
<dbReference type="InterPro" id="IPR000742">
    <property type="entry name" value="EGF"/>
</dbReference>
<comment type="subcellular location">
    <subcellularLocation>
        <location evidence="1">Membrane</location>
        <topology evidence="1">Single-pass type I membrane protein</topology>
    </subcellularLocation>
</comment>
<feature type="transmembrane region" description="Helical" evidence="15">
    <location>
        <begin position="528"/>
        <end position="553"/>
    </location>
</feature>
<evidence type="ECO:0000313" key="18">
    <source>
        <dbReference type="Proteomes" id="UP000606274"/>
    </source>
</evidence>
<evidence type="ECO:0000256" key="12">
    <source>
        <dbReference type="ARBA" id="ARBA00023157"/>
    </source>
</evidence>
<keyword evidence="5" id="KW-0732">Signal</keyword>
<keyword evidence="6" id="KW-0677">Repeat</keyword>
<keyword evidence="11 15" id="KW-0472">Membrane</keyword>
<feature type="domain" description="EGF-like" evidence="16">
    <location>
        <begin position="400"/>
        <end position="431"/>
    </location>
</feature>
<feature type="domain" description="EGF-like" evidence="16">
    <location>
        <begin position="473"/>
        <end position="509"/>
    </location>
</feature>
<dbReference type="Proteomes" id="UP000606274">
    <property type="component" value="Unassembled WGS sequence"/>
</dbReference>
<dbReference type="FunFam" id="2.10.25.10:FF:000146">
    <property type="entry name" value="Putative neurogenic locus notch"/>
    <property type="match status" value="1"/>
</dbReference>
<dbReference type="GO" id="GO:0030154">
    <property type="term" value="P:cell differentiation"/>
    <property type="evidence" value="ECO:0007669"/>
    <property type="project" value="UniProtKB-KW"/>
</dbReference>
<feature type="disulfide bond" evidence="14">
    <location>
        <begin position="421"/>
        <end position="430"/>
    </location>
</feature>
<dbReference type="Gene3D" id="2.10.25.140">
    <property type="match status" value="1"/>
</dbReference>
<evidence type="ECO:0000256" key="15">
    <source>
        <dbReference type="SAM" id="Phobius"/>
    </source>
</evidence>
<evidence type="ECO:0000313" key="17">
    <source>
        <dbReference type="EMBL" id="KAF7698876.1"/>
    </source>
</evidence>
<evidence type="ECO:0000259" key="16">
    <source>
        <dbReference type="PROSITE" id="PS50026"/>
    </source>
</evidence>
<evidence type="ECO:0000256" key="1">
    <source>
        <dbReference type="ARBA" id="ARBA00004479"/>
    </source>
</evidence>
<dbReference type="PROSITE" id="PS00022">
    <property type="entry name" value="EGF_1"/>
    <property type="match status" value="8"/>
</dbReference>
<evidence type="ECO:0000256" key="14">
    <source>
        <dbReference type="PROSITE-ProRule" id="PRU00076"/>
    </source>
</evidence>
<evidence type="ECO:0000256" key="7">
    <source>
        <dbReference type="ARBA" id="ARBA00022782"/>
    </source>
</evidence>
<feature type="disulfide bond" evidence="14">
    <location>
        <begin position="461"/>
        <end position="470"/>
    </location>
</feature>
<keyword evidence="18" id="KW-1185">Reference proteome</keyword>
<keyword evidence="7" id="KW-0221">Differentiation</keyword>
<evidence type="ECO:0000256" key="4">
    <source>
        <dbReference type="ARBA" id="ARBA00022692"/>
    </source>
</evidence>
<feature type="domain" description="EGF-like" evidence="16">
    <location>
        <begin position="246"/>
        <end position="284"/>
    </location>
</feature>
<dbReference type="Pfam" id="PF00008">
    <property type="entry name" value="EGF"/>
    <property type="match status" value="4"/>
</dbReference>
<evidence type="ECO:0000256" key="6">
    <source>
        <dbReference type="ARBA" id="ARBA00022737"/>
    </source>
</evidence>
<feature type="disulfide bond" evidence="14">
    <location>
        <begin position="350"/>
        <end position="359"/>
    </location>
</feature>
<keyword evidence="10 15" id="KW-1133">Transmembrane helix</keyword>
<dbReference type="GO" id="GO:0016020">
    <property type="term" value="C:membrane"/>
    <property type="evidence" value="ECO:0007669"/>
    <property type="project" value="UniProtKB-SubCell"/>
</dbReference>
<dbReference type="PROSITE" id="PS01187">
    <property type="entry name" value="EGF_CA"/>
    <property type="match status" value="1"/>
</dbReference>
<dbReference type="AlphaFoldDB" id="A0A8T0B224"/>
<dbReference type="GO" id="GO:0007219">
    <property type="term" value="P:Notch signaling pathway"/>
    <property type="evidence" value="ECO:0007669"/>
    <property type="project" value="UniProtKB-KW"/>
</dbReference>
<feature type="disulfide bond" evidence="14">
    <location>
        <begin position="312"/>
        <end position="321"/>
    </location>
</feature>
<proteinExistence type="predicted"/>
<dbReference type="PROSITE" id="PS00010">
    <property type="entry name" value="ASX_HYDROXYL"/>
    <property type="match status" value="1"/>
</dbReference>
<dbReference type="Pfam" id="PF12661">
    <property type="entry name" value="hEGF"/>
    <property type="match status" value="1"/>
</dbReference>
<dbReference type="InterPro" id="IPR051022">
    <property type="entry name" value="Notch_Cell-Fate_Det"/>
</dbReference>
<dbReference type="CDD" id="cd00054">
    <property type="entry name" value="EGF_CA"/>
    <property type="match status" value="6"/>
</dbReference>
<keyword evidence="8" id="KW-0832">Ubl conjugation</keyword>
<dbReference type="Pfam" id="PF01414">
    <property type="entry name" value="DSL"/>
    <property type="match status" value="1"/>
</dbReference>
<keyword evidence="4 15" id="KW-0812">Transmembrane</keyword>
<dbReference type="PROSITE" id="PS01186">
    <property type="entry name" value="EGF_2"/>
    <property type="match status" value="6"/>
</dbReference>
<keyword evidence="13" id="KW-0325">Glycoprotein</keyword>
<feature type="domain" description="EGF-like" evidence="16">
    <location>
        <begin position="286"/>
        <end position="322"/>
    </location>
</feature>
<feature type="disulfide bond" evidence="14">
    <location>
        <begin position="404"/>
        <end position="414"/>
    </location>
</feature>
<dbReference type="InterPro" id="IPR000152">
    <property type="entry name" value="EGF-type_Asp/Asn_hydroxyl_site"/>
</dbReference>
<sequence>MSRDTDNLMDRGHRRTAFFLLGLAFQALAVHAVGMFELQIRQWQNSLGILQSGQCCDLQPSGGQQCPQSDQCDTLFRVCLKEYQTRVVPTGTCTFGTGSTPVLGGNSNGMHVNGPEAGRIVIPFKYAWPKSFSLVIEALDHDNETSEPVLPSRDDFFGHFDCDIAGSKVCKDGWTGPECRLAVCKQGCSMDHASCTVPGECECNYGWKGDLCDECETYPGCDHGTCAEPWQCVCDTNWGGLLCDKDLNYCGTHQPCKNLGTCMNTEPNEYQCVCHDGFRGRDCSIVEHACLTSPCLNGATCKEDQTGFTCVCAQGWTGPTCALAILHCDSHPCGRGATCLESAQGFQCVCPPGWTGKTCQIDMNECETGICINSRSCRNLIGGYLCDCFPGWVGTNCDTKNSSCQDSCLNGGRCEDSHCVCLPGFTGKHCQTAVGMCDSTPCLNGGQCEEQKDEGSIVCNCPPGYTGMYCEMMLDPCNPNPCQKGVPCHSTESGYMCACPENYFGNECMSLKDLCHGPHCQDTTSGMFSVYMVLLGALAVLVAVGCSVCALLLSRLHRRQRSKQQPSAIPTDAAINNQRHVCTLIRNVEHTTALLGPGQTQPQTILCSSARPMLQLEEIELTLPNTQVPPPNQKPDPSAVLKANLVPKIDICNREREKLNRFHYSDNQEVEV</sequence>
<dbReference type="SMART" id="SM00179">
    <property type="entry name" value="EGF_CA"/>
    <property type="match status" value="7"/>
</dbReference>
<keyword evidence="3 14" id="KW-0245">EGF-like domain</keyword>
<dbReference type="Gene3D" id="2.60.40.3510">
    <property type="match status" value="1"/>
</dbReference>
<dbReference type="EMBL" id="JABFDY010000013">
    <property type="protein sequence ID" value="KAF7698876.1"/>
    <property type="molecule type" value="Genomic_DNA"/>
</dbReference>
<evidence type="ECO:0000256" key="13">
    <source>
        <dbReference type="ARBA" id="ARBA00023180"/>
    </source>
</evidence>
<feature type="disulfide bond" evidence="14">
    <location>
        <begin position="388"/>
        <end position="397"/>
    </location>
</feature>
<dbReference type="InterPro" id="IPR018097">
    <property type="entry name" value="EGF_Ca-bd_CS"/>
</dbReference>
<dbReference type="InterPro" id="IPR013032">
    <property type="entry name" value="EGF-like_CS"/>
</dbReference>
<evidence type="ECO:0000256" key="2">
    <source>
        <dbReference type="ARBA" id="ARBA00022473"/>
    </source>
</evidence>
<feature type="disulfide bond" evidence="14">
    <location>
        <begin position="499"/>
        <end position="508"/>
    </location>
</feature>
<evidence type="ECO:0000256" key="9">
    <source>
        <dbReference type="ARBA" id="ARBA00022976"/>
    </source>
</evidence>
<evidence type="ECO:0000256" key="11">
    <source>
        <dbReference type="ARBA" id="ARBA00023136"/>
    </source>
</evidence>
<evidence type="ECO:0000256" key="5">
    <source>
        <dbReference type="ARBA" id="ARBA00022729"/>
    </source>
</evidence>
<accession>A0A8T0B224</accession>
<gene>
    <name evidence="17" type="ORF">HF521_003618</name>
</gene>
<dbReference type="PANTHER" id="PTHR24049">
    <property type="entry name" value="CRUMBS FAMILY MEMBER"/>
    <property type="match status" value="1"/>
</dbReference>
<organism evidence="17 18">
    <name type="scientific">Silurus meridionalis</name>
    <name type="common">Southern catfish</name>
    <name type="synonym">Silurus soldatovi meridionalis</name>
    <dbReference type="NCBI Taxonomy" id="175797"/>
    <lineage>
        <taxon>Eukaryota</taxon>
        <taxon>Metazoa</taxon>
        <taxon>Chordata</taxon>
        <taxon>Craniata</taxon>
        <taxon>Vertebrata</taxon>
        <taxon>Euteleostomi</taxon>
        <taxon>Actinopterygii</taxon>
        <taxon>Neopterygii</taxon>
        <taxon>Teleostei</taxon>
        <taxon>Ostariophysi</taxon>
        <taxon>Siluriformes</taxon>
        <taxon>Siluridae</taxon>
        <taxon>Silurus</taxon>
    </lineage>
</organism>
<feature type="disulfide bond" evidence="14">
    <location>
        <begin position="442"/>
        <end position="459"/>
    </location>
</feature>
<dbReference type="InterPro" id="IPR001774">
    <property type="entry name" value="DSL"/>
</dbReference>
<dbReference type="InterPro" id="IPR011651">
    <property type="entry name" value="Notch_ligand_N"/>
</dbReference>
<dbReference type="InterPro" id="IPR001881">
    <property type="entry name" value="EGF-like_Ca-bd_dom"/>
</dbReference>
<dbReference type="GO" id="GO:0005509">
    <property type="term" value="F:calcium ion binding"/>
    <property type="evidence" value="ECO:0007669"/>
    <property type="project" value="InterPro"/>
</dbReference>
<evidence type="ECO:0000256" key="3">
    <source>
        <dbReference type="ARBA" id="ARBA00022536"/>
    </source>
</evidence>
<reference evidence="17" key="1">
    <citation type="submission" date="2020-08" db="EMBL/GenBank/DDBJ databases">
        <title>Chromosome-level assembly of Southern catfish (Silurus meridionalis) provides insights into visual adaptation to the nocturnal and benthic lifestyles.</title>
        <authorList>
            <person name="Zhang Y."/>
            <person name="Wang D."/>
            <person name="Peng Z."/>
        </authorList>
    </citation>
    <scope>NUCLEOTIDE SEQUENCE</scope>
    <source>
        <strain evidence="17">SWU-2019-XX</strain>
        <tissue evidence="17">Muscle</tissue>
    </source>
</reference>
<keyword evidence="9" id="KW-0914">Notch signaling pathway</keyword>
<dbReference type="GO" id="GO:0031017">
    <property type="term" value="P:exocrine pancreas development"/>
    <property type="evidence" value="ECO:0007669"/>
    <property type="project" value="UniProtKB-ARBA"/>
</dbReference>
<dbReference type="Pfam" id="PF07657">
    <property type="entry name" value="MNNL"/>
    <property type="match status" value="1"/>
</dbReference>
<dbReference type="FunFam" id="2.10.25.10:FF:000018">
    <property type="entry name" value="Delta-like 1"/>
    <property type="match status" value="1"/>
</dbReference>
<dbReference type="SMART" id="SM00181">
    <property type="entry name" value="EGF"/>
    <property type="match status" value="9"/>
</dbReference>
<feature type="domain" description="EGF-like" evidence="16">
    <location>
        <begin position="362"/>
        <end position="398"/>
    </location>
</feature>
<dbReference type="FunFam" id="2.10.25.10:FF:000061">
    <property type="entry name" value="Delta-like protein"/>
    <property type="match status" value="2"/>
</dbReference>
<dbReference type="SUPFAM" id="SSF57196">
    <property type="entry name" value="EGF/Laminin"/>
    <property type="match status" value="3"/>
</dbReference>
<feature type="domain" description="EGF-like" evidence="16">
    <location>
        <begin position="433"/>
        <end position="471"/>
    </location>
</feature>
<dbReference type="Pfam" id="PF21700">
    <property type="entry name" value="EGF_DL_JAG"/>
    <property type="match status" value="1"/>
</dbReference>
<comment type="caution">
    <text evidence="14">Lacks conserved residue(s) required for the propagation of feature annotation.</text>
</comment>
<dbReference type="InterPro" id="IPR009030">
    <property type="entry name" value="Growth_fac_rcpt_cys_sf"/>
</dbReference>
<dbReference type="FunFam" id="2.10.25.10:FF:000100">
    <property type="entry name" value="neurogenic locus notch homolog protein 3"/>
    <property type="match status" value="1"/>
</dbReference>
<feature type="domain" description="EGF-like" evidence="16">
    <location>
        <begin position="324"/>
        <end position="360"/>
    </location>
</feature>
<evidence type="ECO:0000256" key="10">
    <source>
        <dbReference type="ARBA" id="ARBA00022989"/>
    </source>
</evidence>
<feature type="disulfide bond" evidence="14">
    <location>
        <begin position="274"/>
        <end position="283"/>
    </location>
</feature>
<name>A0A8T0B224_SILME</name>
<protein>
    <recommendedName>
        <fullName evidence="16">EGF-like domain-containing protein</fullName>
    </recommendedName>
</protein>
<keyword evidence="12 14" id="KW-1015">Disulfide bond</keyword>
<comment type="caution">
    <text evidence="17">The sequence shown here is derived from an EMBL/GenBank/DDBJ whole genome shotgun (WGS) entry which is preliminary data.</text>
</comment>
<dbReference type="SUPFAM" id="SSF57184">
    <property type="entry name" value="Growth factor receptor domain"/>
    <property type="match status" value="1"/>
</dbReference>
<dbReference type="FunFam" id="2.10.25.10:FF:000294">
    <property type="entry name" value="Delta-like protein"/>
    <property type="match status" value="1"/>
</dbReference>